<proteinExistence type="predicted"/>
<sequence>MVSISHNRVAPPTIEPYRAPDLSVRASLDSARRENIRTATPVPPSEVKSDSFSDNAGTSALFNLLRELFKQFFTQLQSLLRGDVRPVEPKNNDVPVPPRPVPPTPDTKPTDKQGGPIPELSNKPKGSKPTNVFSGFRQGMNGNCVTISAIKAAMEKFGQSPKDIYKSVEKTADGFKVVMRDDVTVKLSKAELESAIRGSNFVGGTDLEMLKDAHFLFACSAKRAQNENNDGWAGKNFEAAIRSLNEGEDECGPGEGFMRLGLKDHMKRVSARDFADKSLIGMVNRSGHSVAVVDGHEELYGRKGGRPTHGQAIALI</sequence>
<evidence type="ECO:0000256" key="1">
    <source>
        <dbReference type="SAM" id="MobiDB-lite"/>
    </source>
</evidence>
<dbReference type="RefSeq" id="WP_268964266.1">
    <property type="nucleotide sequence ID" value="NZ_AYTD01000013.1"/>
</dbReference>
<name>A0ABZ1A1Q6_9PSED</name>
<evidence type="ECO:0000313" key="3">
    <source>
        <dbReference type="Proteomes" id="UP001322392"/>
    </source>
</evidence>
<feature type="compositionally biased region" description="Pro residues" evidence="1">
    <location>
        <begin position="95"/>
        <end position="106"/>
    </location>
</feature>
<reference evidence="2 3" key="1">
    <citation type="submission" date="2023-12" db="EMBL/GenBank/DDBJ databases">
        <title>First complete genome sequence of Pseudomonas canadensis strain Pcan-CK-23 isolated from homogenized tissues of Zophobas morio larvae.</title>
        <authorList>
            <person name="Kundlacz C."/>
            <person name="Aldeia C."/>
            <person name="Eddoubaji Y."/>
            <person name="Campos-Madueno E.I."/>
            <person name="Endimiani A."/>
        </authorList>
    </citation>
    <scope>NUCLEOTIDE SEQUENCE [LARGE SCALE GENOMIC DNA]</scope>
    <source>
        <strain evidence="2 3">Pcan-CK-23</strain>
    </source>
</reference>
<gene>
    <name evidence="2" type="ORF">SPL95_20910</name>
</gene>
<evidence type="ECO:0000313" key="2">
    <source>
        <dbReference type="EMBL" id="WRI23057.1"/>
    </source>
</evidence>
<dbReference type="EMBL" id="CP139639">
    <property type="protein sequence ID" value="WRI23057.1"/>
    <property type="molecule type" value="Genomic_DNA"/>
</dbReference>
<protein>
    <recommendedName>
        <fullName evidence="4">Type III secretion effector protein</fullName>
    </recommendedName>
</protein>
<feature type="region of interest" description="Disordered" evidence="1">
    <location>
        <begin position="84"/>
        <end position="135"/>
    </location>
</feature>
<accession>A0ABZ1A1Q6</accession>
<dbReference type="Proteomes" id="UP001322392">
    <property type="component" value="Chromosome"/>
</dbReference>
<organism evidence="2 3">
    <name type="scientific">Pseudomonas canadensis</name>
    <dbReference type="NCBI Taxonomy" id="915099"/>
    <lineage>
        <taxon>Bacteria</taxon>
        <taxon>Pseudomonadati</taxon>
        <taxon>Pseudomonadota</taxon>
        <taxon>Gammaproteobacteria</taxon>
        <taxon>Pseudomonadales</taxon>
        <taxon>Pseudomonadaceae</taxon>
        <taxon>Pseudomonas</taxon>
    </lineage>
</organism>
<keyword evidence="3" id="KW-1185">Reference proteome</keyword>
<dbReference type="GeneID" id="88826290"/>
<evidence type="ECO:0008006" key="4">
    <source>
        <dbReference type="Google" id="ProtNLM"/>
    </source>
</evidence>